<organism evidence="3 4">
    <name type="scientific">Quercus suber</name>
    <name type="common">Cork oak</name>
    <dbReference type="NCBI Taxonomy" id="58331"/>
    <lineage>
        <taxon>Eukaryota</taxon>
        <taxon>Viridiplantae</taxon>
        <taxon>Streptophyta</taxon>
        <taxon>Embryophyta</taxon>
        <taxon>Tracheophyta</taxon>
        <taxon>Spermatophyta</taxon>
        <taxon>Magnoliopsida</taxon>
        <taxon>eudicotyledons</taxon>
        <taxon>Gunneridae</taxon>
        <taxon>Pentapetalae</taxon>
        <taxon>rosids</taxon>
        <taxon>fabids</taxon>
        <taxon>Fagales</taxon>
        <taxon>Fagaceae</taxon>
        <taxon>Quercus</taxon>
    </lineage>
</organism>
<keyword evidence="4" id="KW-1185">Reference proteome</keyword>
<proteinExistence type="predicted"/>
<evidence type="ECO:0000256" key="2">
    <source>
        <dbReference type="ARBA" id="ARBA00023033"/>
    </source>
</evidence>
<dbReference type="InterPro" id="IPR044560">
    <property type="entry name" value="MOase"/>
</dbReference>
<dbReference type="Proteomes" id="UP000237347">
    <property type="component" value="Unassembled WGS sequence"/>
</dbReference>
<sequence>MTLDIVQGGCATLEDSVVLVRCLAKALSNETSRESKDKDERELDEYKRIEMGLKKYAKERKWRSIELISRACIIGFIQQSNGKIMTFLRDKILAIFLSDLWLKKADFDYGKLRIS</sequence>
<evidence type="ECO:0000256" key="1">
    <source>
        <dbReference type="ARBA" id="ARBA00023002"/>
    </source>
</evidence>
<protein>
    <submittedName>
        <fullName evidence="3">Monooxygenase 3</fullName>
    </submittedName>
</protein>
<dbReference type="AlphaFoldDB" id="A0AAW0K9C0"/>
<dbReference type="PANTHER" id="PTHR45934:SF20">
    <property type="entry name" value="MONOOXYGENASE 2-RELATED"/>
    <property type="match status" value="1"/>
</dbReference>
<comment type="caution">
    <text evidence="3">The sequence shown here is derived from an EMBL/GenBank/DDBJ whole genome shotgun (WGS) entry which is preliminary data.</text>
</comment>
<reference evidence="3 4" key="1">
    <citation type="journal article" date="2018" name="Sci. Data">
        <title>The draft genome sequence of cork oak.</title>
        <authorList>
            <person name="Ramos A.M."/>
            <person name="Usie A."/>
            <person name="Barbosa P."/>
            <person name="Barros P.M."/>
            <person name="Capote T."/>
            <person name="Chaves I."/>
            <person name="Simoes F."/>
            <person name="Abreu I."/>
            <person name="Carrasquinho I."/>
            <person name="Faro C."/>
            <person name="Guimaraes J.B."/>
            <person name="Mendonca D."/>
            <person name="Nobrega F."/>
            <person name="Rodrigues L."/>
            <person name="Saibo N.J.M."/>
            <person name="Varela M.C."/>
            <person name="Egas C."/>
            <person name="Matos J."/>
            <person name="Miguel C.M."/>
            <person name="Oliveira M.M."/>
            <person name="Ricardo C.P."/>
            <person name="Goncalves S."/>
        </authorList>
    </citation>
    <scope>NUCLEOTIDE SEQUENCE [LARGE SCALE GENOMIC DNA]</scope>
    <source>
        <strain evidence="4">cv. HL8</strain>
    </source>
</reference>
<name>A0AAW0K9C0_QUESU</name>
<keyword evidence="2 3" id="KW-0503">Monooxygenase</keyword>
<dbReference type="GO" id="GO:0004497">
    <property type="term" value="F:monooxygenase activity"/>
    <property type="evidence" value="ECO:0007669"/>
    <property type="project" value="UniProtKB-KW"/>
</dbReference>
<dbReference type="Gramene" id="rna-CFP56_54789">
    <property type="protein sequence ID" value="cds-POE89333.1"/>
    <property type="gene ID" value="gene-CFP56_54789"/>
</dbReference>
<dbReference type="EMBL" id="PKMF04000376">
    <property type="protein sequence ID" value="KAK7835094.1"/>
    <property type="molecule type" value="Genomic_DNA"/>
</dbReference>
<keyword evidence="1" id="KW-0560">Oxidoreductase</keyword>
<accession>A0AAW0K9C0</accession>
<gene>
    <name evidence="3" type="primary">MO3_10</name>
    <name evidence="3" type="ORF">CFP56_023822</name>
</gene>
<dbReference type="PANTHER" id="PTHR45934">
    <property type="entry name" value="FAD/NAD(P)-BINDING OXIDOREDUCTASE FAMILY PROTEIN"/>
    <property type="match status" value="1"/>
</dbReference>
<evidence type="ECO:0000313" key="3">
    <source>
        <dbReference type="EMBL" id="KAK7835094.1"/>
    </source>
</evidence>
<evidence type="ECO:0000313" key="4">
    <source>
        <dbReference type="Proteomes" id="UP000237347"/>
    </source>
</evidence>